<reference evidence="12" key="1">
    <citation type="journal article" date="2023" name="Commun. Biol.">
        <title>Genome analysis of Parmales, the sister group of diatoms, reveals the evolutionary specialization of diatoms from phago-mixotrophs to photoautotrophs.</title>
        <authorList>
            <person name="Ban H."/>
            <person name="Sato S."/>
            <person name="Yoshikawa S."/>
            <person name="Yamada K."/>
            <person name="Nakamura Y."/>
            <person name="Ichinomiya M."/>
            <person name="Sato N."/>
            <person name="Blanc-Mathieu R."/>
            <person name="Endo H."/>
            <person name="Kuwata A."/>
            <person name="Ogata H."/>
        </authorList>
    </citation>
    <scope>NUCLEOTIDE SEQUENCE [LARGE SCALE GENOMIC DNA]</scope>
</reference>
<keyword evidence="6" id="KW-0995">Kinetochore</keyword>
<feature type="region of interest" description="Disordered" evidence="10">
    <location>
        <begin position="123"/>
        <end position="145"/>
    </location>
</feature>
<feature type="region of interest" description="Disordered" evidence="10">
    <location>
        <begin position="46"/>
        <end position="72"/>
    </location>
</feature>
<keyword evidence="9" id="KW-0137">Centromere</keyword>
<dbReference type="GO" id="GO:0000070">
    <property type="term" value="P:mitotic sister chromatid segregation"/>
    <property type="evidence" value="ECO:0007669"/>
    <property type="project" value="TreeGrafter"/>
</dbReference>
<keyword evidence="7" id="KW-0175">Coiled coil</keyword>
<proteinExistence type="inferred from homology"/>
<evidence type="ECO:0000256" key="7">
    <source>
        <dbReference type="ARBA" id="ARBA00023054"/>
    </source>
</evidence>
<dbReference type="InterPro" id="IPR008685">
    <property type="entry name" value="Centromere_Mis12"/>
</dbReference>
<keyword evidence="4" id="KW-0132">Cell division</keyword>
<dbReference type="Proteomes" id="UP001162640">
    <property type="component" value="Unassembled WGS sequence"/>
</dbReference>
<evidence type="ECO:0000256" key="6">
    <source>
        <dbReference type="ARBA" id="ARBA00022838"/>
    </source>
</evidence>
<dbReference type="GO" id="GO:0051301">
    <property type="term" value="P:cell division"/>
    <property type="evidence" value="ECO:0007669"/>
    <property type="project" value="UniProtKB-KW"/>
</dbReference>
<keyword evidence="3" id="KW-0158">Chromosome</keyword>
<keyword evidence="5" id="KW-0498">Mitosis</keyword>
<feature type="compositionally biased region" description="Basic and acidic residues" evidence="10">
    <location>
        <begin position="135"/>
        <end position="145"/>
    </location>
</feature>
<comment type="subcellular location">
    <subcellularLocation>
        <location evidence="1">Chromosome</location>
        <location evidence="1">Centromere</location>
        <location evidence="1">Kinetochore</location>
    </subcellularLocation>
</comment>
<evidence type="ECO:0000256" key="3">
    <source>
        <dbReference type="ARBA" id="ARBA00022454"/>
    </source>
</evidence>
<organism evidence="11 12">
    <name type="scientific">Triparma laevis f. inornata</name>
    <dbReference type="NCBI Taxonomy" id="1714386"/>
    <lineage>
        <taxon>Eukaryota</taxon>
        <taxon>Sar</taxon>
        <taxon>Stramenopiles</taxon>
        <taxon>Ochrophyta</taxon>
        <taxon>Bolidophyceae</taxon>
        <taxon>Parmales</taxon>
        <taxon>Triparmaceae</taxon>
        <taxon>Triparma</taxon>
    </lineage>
</organism>
<feature type="compositionally biased region" description="Basic residues" evidence="10">
    <location>
        <begin position="50"/>
        <end position="64"/>
    </location>
</feature>
<evidence type="ECO:0000256" key="1">
    <source>
        <dbReference type="ARBA" id="ARBA00004629"/>
    </source>
</evidence>
<dbReference type="PANTHER" id="PTHR14527:SF2">
    <property type="entry name" value="PROTEIN MIS12 HOMOLOG"/>
    <property type="match status" value="1"/>
</dbReference>
<dbReference type="GO" id="GO:0000444">
    <property type="term" value="C:MIS12/MIND type complex"/>
    <property type="evidence" value="ECO:0007669"/>
    <property type="project" value="TreeGrafter"/>
</dbReference>
<evidence type="ECO:0000256" key="4">
    <source>
        <dbReference type="ARBA" id="ARBA00022618"/>
    </source>
</evidence>
<dbReference type="AlphaFoldDB" id="A0A9W7B2D6"/>
<evidence type="ECO:0000256" key="5">
    <source>
        <dbReference type="ARBA" id="ARBA00022776"/>
    </source>
</evidence>
<protein>
    <submittedName>
        <fullName evidence="11">Uncharacterized protein</fullName>
    </submittedName>
</protein>
<dbReference type="EMBL" id="BLQM01000248">
    <property type="protein sequence ID" value="GMH78310.1"/>
    <property type="molecule type" value="Genomic_DNA"/>
</dbReference>
<dbReference type="GO" id="GO:0051382">
    <property type="term" value="P:kinetochore assembly"/>
    <property type="evidence" value="ECO:0007669"/>
    <property type="project" value="TreeGrafter"/>
</dbReference>
<comment type="similarity">
    <text evidence="2">Belongs to the mis12 family.</text>
</comment>
<name>A0A9W7B2D6_9STRA</name>
<accession>A0A9W7B2D6</accession>
<evidence type="ECO:0000313" key="11">
    <source>
        <dbReference type="EMBL" id="GMH78310.1"/>
    </source>
</evidence>
<evidence type="ECO:0000256" key="8">
    <source>
        <dbReference type="ARBA" id="ARBA00023306"/>
    </source>
</evidence>
<evidence type="ECO:0000256" key="2">
    <source>
        <dbReference type="ARBA" id="ARBA00008643"/>
    </source>
</evidence>
<evidence type="ECO:0000256" key="10">
    <source>
        <dbReference type="SAM" id="MobiDB-lite"/>
    </source>
</evidence>
<comment type="caution">
    <text evidence="11">The sequence shown here is derived from an EMBL/GenBank/DDBJ whole genome shotgun (WGS) entry which is preliminary data.</text>
</comment>
<evidence type="ECO:0000256" key="9">
    <source>
        <dbReference type="ARBA" id="ARBA00023328"/>
    </source>
</evidence>
<dbReference type="PANTHER" id="PTHR14527">
    <property type="entry name" value="PROTEIN MIS12 HOMOLOG"/>
    <property type="match status" value="1"/>
</dbReference>
<sequence>MNPKELAAKFFGFQAESFCNTVFQSVDGENRERGDCRAMSEPNERISGTLHRRRHGRHGSRHRAPSFPNPAHRASLKTCNDSFIDTLTQGYDRNLDKFEIYVKRNVFSIPEEGIDGVVKEFERGASTPSKKRAKKSEGEDVSDAKKEVMETSIPTSAAAIPSKAETLALDNELAELRSKLRTTKRSVQTLKVASKKLSSTLSNAESSHTKIADAISSSESHIGAPLHDTVSAVVMGKDGLEQLKKEGNMLMKRLGNEENEDFNVEKEEMGLVKSGTAKEVGDLKGILGGN</sequence>
<dbReference type="GO" id="GO:0005634">
    <property type="term" value="C:nucleus"/>
    <property type="evidence" value="ECO:0007669"/>
    <property type="project" value="InterPro"/>
</dbReference>
<keyword evidence="8" id="KW-0131">Cell cycle</keyword>
<dbReference type="Pfam" id="PF05859">
    <property type="entry name" value="Mis12"/>
    <property type="match status" value="1"/>
</dbReference>
<gene>
    <name evidence="11" type="ORF">TL16_g07750</name>
</gene>
<evidence type="ECO:0000313" key="12">
    <source>
        <dbReference type="Proteomes" id="UP001162640"/>
    </source>
</evidence>